<feature type="non-terminal residue" evidence="1">
    <location>
        <position position="1"/>
    </location>
</feature>
<dbReference type="EMBL" id="CAJDYZ010011169">
    <property type="protein sequence ID" value="CAD1479005.1"/>
    <property type="molecule type" value="Genomic_DNA"/>
</dbReference>
<name>A0A6V7HEN2_9HYME</name>
<reference evidence="1" key="1">
    <citation type="submission" date="2020-07" db="EMBL/GenBank/DDBJ databases">
        <authorList>
            <person name="Nazaruddin N."/>
        </authorList>
    </citation>
    <scope>NUCLEOTIDE SEQUENCE</scope>
</reference>
<protein>
    <submittedName>
        <fullName evidence="1">Uncharacterized protein</fullName>
    </submittedName>
</protein>
<organism evidence="1 2">
    <name type="scientific">Heterotrigona itama</name>
    <dbReference type="NCBI Taxonomy" id="395501"/>
    <lineage>
        <taxon>Eukaryota</taxon>
        <taxon>Metazoa</taxon>
        <taxon>Ecdysozoa</taxon>
        <taxon>Arthropoda</taxon>
        <taxon>Hexapoda</taxon>
        <taxon>Insecta</taxon>
        <taxon>Pterygota</taxon>
        <taxon>Neoptera</taxon>
        <taxon>Endopterygota</taxon>
        <taxon>Hymenoptera</taxon>
        <taxon>Apocrita</taxon>
        <taxon>Aculeata</taxon>
        <taxon>Apoidea</taxon>
        <taxon>Anthophila</taxon>
        <taxon>Apidae</taxon>
        <taxon>Heterotrigona</taxon>
    </lineage>
</organism>
<feature type="non-terminal residue" evidence="1">
    <location>
        <position position="81"/>
    </location>
</feature>
<dbReference type="Proteomes" id="UP000752696">
    <property type="component" value="Unassembled WGS sequence"/>
</dbReference>
<dbReference type="AlphaFoldDB" id="A0A6V7HEN2"/>
<proteinExistence type="predicted"/>
<keyword evidence="2" id="KW-1185">Reference proteome</keyword>
<comment type="caution">
    <text evidence="1">The sequence shown here is derived from an EMBL/GenBank/DDBJ whole genome shotgun (WGS) entry which is preliminary data.</text>
</comment>
<sequence length="81" mass="8774">RAEQWLDPLQQLIVAQGIGILEIGGTRSCCDLVLIRIRARGVTDTVESLLMPRISIAPGLAGPTLKKGEKEAIKLQGRKGR</sequence>
<evidence type="ECO:0000313" key="1">
    <source>
        <dbReference type="EMBL" id="CAD1479005.1"/>
    </source>
</evidence>
<dbReference type="OrthoDB" id="10550583at2759"/>
<gene>
    <name evidence="1" type="ORF">MHI_LOCUS837044</name>
</gene>
<accession>A0A6V7HEN2</accession>
<evidence type="ECO:0000313" key="2">
    <source>
        <dbReference type="Proteomes" id="UP000752696"/>
    </source>
</evidence>